<accession>A0A2T0BEM5</accession>
<sequence length="312" mass="35412">MNNEEFNNNSLAIILLCSNLAINHKVDTIKPFTMVEWSKLAKIIWSSSIKEPSNLFNLSKEQIEKELLIEEKESERIIKLLSKAGQLTFELNELKKLGINITTRADKTYPKILRERLKQKCPPMIYYCGNIEILCNNLVGVVGLKSVDEYDIEFTKQLADKIVKDKYSLICGNADGVDSVSQVQVLKNNGKVVQFIGDSMINRIKKKEVREDIVKGNLLLMSDSNPRSGISVYSAMDRNKYIYGLSELTVVVSADYNKGETWTGAAENLQNQWTPTLVRFDENVPKGNLELIKIGGKKFIEESFEKDFTQTI</sequence>
<dbReference type="EMBL" id="PVXQ01000017">
    <property type="protein sequence ID" value="PRR82335.1"/>
    <property type="molecule type" value="Genomic_DNA"/>
</dbReference>
<protein>
    <recommendedName>
        <fullName evidence="2">Smf/DprA SLOG domain-containing protein</fullName>
    </recommendedName>
</protein>
<feature type="domain" description="Smf/DprA SLOG" evidence="2">
    <location>
        <begin position="101"/>
        <end position="295"/>
    </location>
</feature>
<dbReference type="InterPro" id="IPR057666">
    <property type="entry name" value="DrpA_SLOG"/>
</dbReference>
<dbReference type="PANTHER" id="PTHR43022">
    <property type="entry name" value="PROTEIN SMF"/>
    <property type="match status" value="1"/>
</dbReference>
<keyword evidence="4" id="KW-1185">Reference proteome</keyword>
<evidence type="ECO:0000313" key="4">
    <source>
        <dbReference type="Proteomes" id="UP000239471"/>
    </source>
</evidence>
<dbReference type="SUPFAM" id="SSF102405">
    <property type="entry name" value="MCP/YpsA-like"/>
    <property type="match status" value="1"/>
</dbReference>
<dbReference type="PANTHER" id="PTHR43022:SF1">
    <property type="entry name" value="PROTEIN SMF"/>
    <property type="match status" value="1"/>
</dbReference>
<gene>
    <name evidence="3" type="ORF">CLVI_18410</name>
</gene>
<reference evidence="3 4" key="1">
    <citation type="submission" date="2018-03" db="EMBL/GenBank/DDBJ databases">
        <title>Genome sequence of Clostridium vincentii DSM 10228.</title>
        <authorList>
            <person name="Poehlein A."/>
            <person name="Daniel R."/>
        </authorList>
    </citation>
    <scope>NUCLEOTIDE SEQUENCE [LARGE SCALE GENOMIC DNA]</scope>
    <source>
        <strain evidence="3 4">DSM 10228</strain>
    </source>
</reference>
<evidence type="ECO:0000313" key="3">
    <source>
        <dbReference type="EMBL" id="PRR82335.1"/>
    </source>
</evidence>
<dbReference type="AlphaFoldDB" id="A0A2T0BEM5"/>
<dbReference type="RefSeq" id="WP_106059816.1">
    <property type="nucleotide sequence ID" value="NZ_PVXQ01000017.1"/>
</dbReference>
<dbReference type="Proteomes" id="UP000239471">
    <property type="component" value="Unassembled WGS sequence"/>
</dbReference>
<dbReference type="GO" id="GO:0009294">
    <property type="term" value="P:DNA-mediated transformation"/>
    <property type="evidence" value="ECO:0007669"/>
    <property type="project" value="InterPro"/>
</dbReference>
<evidence type="ECO:0000256" key="1">
    <source>
        <dbReference type="ARBA" id="ARBA00006525"/>
    </source>
</evidence>
<dbReference type="InterPro" id="IPR003488">
    <property type="entry name" value="DprA"/>
</dbReference>
<evidence type="ECO:0000259" key="2">
    <source>
        <dbReference type="Pfam" id="PF02481"/>
    </source>
</evidence>
<organism evidence="3 4">
    <name type="scientific">Clostridium vincentii</name>
    <dbReference type="NCBI Taxonomy" id="52704"/>
    <lineage>
        <taxon>Bacteria</taxon>
        <taxon>Bacillati</taxon>
        <taxon>Bacillota</taxon>
        <taxon>Clostridia</taxon>
        <taxon>Eubacteriales</taxon>
        <taxon>Clostridiaceae</taxon>
        <taxon>Clostridium</taxon>
    </lineage>
</organism>
<dbReference type="Pfam" id="PF02481">
    <property type="entry name" value="DNA_processg_A"/>
    <property type="match status" value="1"/>
</dbReference>
<comment type="caution">
    <text evidence="3">The sequence shown here is derived from an EMBL/GenBank/DDBJ whole genome shotgun (WGS) entry which is preliminary data.</text>
</comment>
<proteinExistence type="inferred from homology"/>
<name>A0A2T0BEM5_9CLOT</name>
<dbReference type="OrthoDB" id="9785707at2"/>
<comment type="similarity">
    <text evidence="1">Belongs to the DprA/Smf family.</text>
</comment>
<dbReference type="Gene3D" id="3.40.50.450">
    <property type="match status" value="1"/>
</dbReference>